<protein>
    <submittedName>
        <fullName evidence="1">Uncharacterized protein</fullName>
    </submittedName>
</protein>
<keyword evidence="2" id="KW-1185">Reference proteome</keyword>
<organism evidence="1 2">
    <name type="scientific">Georgfuchsia toluolica</name>
    <dbReference type="NCBI Taxonomy" id="424218"/>
    <lineage>
        <taxon>Bacteria</taxon>
        <taxon>Pseudomonadati</taxon>
        <taxon>Pseudomonadota</taxon>
        <taxon>Betaproteobacteria</taxon>
        <taxon>Nitrosomonadales</taxon>
        <taxon>Sterolibacteriaceae</taxon>
        <taxon>Georgfuchsia</taxon>
    </lineage>
</organism>
<comment type="caution">
    <text evidence="1">The sequence shown here is derived from an EMBL/GenBank/DDBJ whole genome shotgun (WGS) entry which is preliminary data.</text>
</comment>
<accession>A0A916J2P7</accession>
<proteinExistence type="predicted"/>
<dbReference type="AlphaFoldDB" id="A0A916J2P7"/>
<reference evidence="1" key="1">
    <citation type="submission" date="2021-04" db="EMBL/GenBank/DDBJ databases">
        <authorList>
            <person name="Hornung B."/>
        </authorList>
    </citation>
    <scope>NUCLEOTIDE SEQUENCE</scope>
    <source>
        <strain evidence="1">G5G6</strain>
    </source>
</reference>
<dbReference type="EMBL" id="CAJQUM010000001">
    <property type="protein sequence ID" value="CAG4882870.1"/>
    <property type="molecule type" value="Genomic_DNA"/>
</dbReference>
<dbReference type="Proteomes" id="UP000742786">
    <property type="component" value="Unassembled WGS sequence"/>
</dbReference>
<name>A0A916J2P7_9PROT</name>
<sequence>MFAFSCHPVALIFDTRGLMKGQQKSPRLAGFQDFVGLSRILFFWSPRRESNLDLALRRHSFYPLNYEERARL</sequence>
<evidence type="ECO:0000313" key="1">
    <source>
        <dbReference type="EMBL" id="CAG4882870.1"/>
    </source>
</evidence>
<evidence type="ECO:0000313" key="2">
    <source>
        <dbReference type="Proteomes" id="UP000742786"/>
    </source>
</evidence>
<gene>
    <name evidence="1" type="ORF">GTOL_10752</name>
</gene>